<dbReference type="Proteomes" id="UP000597444">
    <property type="component" value="Unassembled WGS sequence"/>
</dbReference>
<proteinExistence type="predicted"/>
<feature type="domain" description="TIR" evidence="1">
    <location>
        <begin position="1"/>
        <end position="103"/>
    </location>
</feature>
<sequence>MTIHVFYSYAQEDEILQKRLETHLTVLLQQGAITAWNKRNISAGTEWMNQIDEHIENAQIILLLVSAHFFASQYSYGSELQRALQRHRLNEARVIPIILRSVD</sequence>
<dbReference type="Pfam" id="PF13676">
    <property type="entry name" value="TIR_2"/>
    <property type="match status" value="1"/>
</dbReference>
<evidence type="ECO:0000313" key="2">
    <source>
        <dbReference type="EMBL" id="GHO98821.1"/>
    </source>
</evidence>
<dbReference type="PROSITE" id="PS50104">
    <property type="entry name" value="TIR"/>
    <property type="match status" value="1"/>
</dbReference>
<dbReference type="AlphaFoldDB" id="A0A8J3IZF7"/>
<keyword evidence="3" id="KW-1185">Reference proteome</keyword>
<protein>
    <recommendedName>
        <fullName evidence="1">TIR domain-containing protein</fullName>
    </recommendedName>
</protein>
<accession>A0A8J3IZF7</accession>
<dbReference type="Gene3D" id="3.40.50.10140">
    <property type="entry name" value="Toll/interleukin-1 receptor homology (TIR) domain"/>
    <property type="match status" value="1"/>
</dbReference>
<dbReference type="InterPro" id="IPR000157">
    <property type="entry name" value="TIR_dom"/>
</dbReference>
<comment type="caution">
    <text evidence="2">The sequence shown here is derived from an EMBL/GenBank/DDBJ whole genome shotgun (WGS) entry which is preliminary data.</text>
</comment>
<reference evidence="2" key="1">
    <citation type="submission" date="2020-10" db="EMBL/GenBank/DDBJ databases">
        <title>Taxonomic study of unclassified bacteria belonging to the class Ktedonobacteria.</title>
        <authorList>
            <person name="Yabe S."/>
            <person name="Wang C.M."/>
            <person name="Zheng Y."/>
            <person name="Sakai Y."/>
            <person name="Cavaletti L."/>
            <person name="Monciardini P."/>
            <person name="Donadio S."/>
        </authorList>
    </citation>
    <scope>NUCLEOTIDE SEQUENCE</scope>
    <source>
        <strain evidence="2">ID150040</strain>
    </source>
</reference>
<evidence type="ECO:0000313" key="3">
    <source>
        <dbReference type="Proteomes" id="UP000597444"/>
    </source>
</evidence>
<organism evidence="2 3">
    <name type="scientific">Reticulibacter mediterranei</name>
    <dbReference type="NCBI Taxonomy" id="2778369"/>
    <lineage>
        <taxon>Bacteria</taxon>
        <taxon>Bacillati</taxon>
        <taxon>Chloroflexota</taxon>
        <taxon>Ktedonobacteria</taxon>
        <taxon>Ktedonobacterales</taxon>
        <taxon>Reticulibacteraceae</taxon>
        <taxon>Reticulibacter</taxon>
    </lineage>
</organism>
<dbReference type="SUPFAM" id="SSF52200">
    <property type="entry name" value="Toll/Interleukin receptor TIR domain"/>
    <property type="match status" value="1"/>
</dbReference>
<evidence type="ECO:0000259" key="1">
    <source>
        <dbReference type="PROSITE" id="PS50104"/>
    </source>
</evidence>
<gene>
    <name evidence="2" type="ORF">KSF_088690</name>
</gene>
<name>A0A8J3IZF7_9CHLR</name>
<dbReference type="GO" id="GO:0007165">
    <property type="term" value="P:signal transduction"/>
    <property type="evidence" value="ECO:0007669"/>
    <property type="project" value="InterPro"/>
</dbReference>
<dbReference type="InterPro" id="IPR035897">
    <property type="entry name" value="Toll_tir_struct_dom_sf"/>
</dbReference>
<dbReference type="RefSeq" id="WP_220209510.1">
    <property type="nucleotide sequence ID" value="NZ_BNJK01000002.1"/>
</dbReference>
<dbReference type="EMBL" id="BNJK01000002">
    <property type="protein sequence ID" value="GHO98821.1"/>
    <property type="molecule type" value="Genomic_DNA"/>
</dbReference>